<proteinExistence type="predicted"/>
<evidence type="ECO:0000313" key="2">
    <source>
        <dbReference type="EMBL" id="CAH0376389.1"/>
    </source>
</evidence>
<gene>
    <name evidence="2" type="ORF">PECAL_5P09680</name>
</gene>
<feature type="compositionally biased region" description="Low complexity" evidence="1">
    <location>
        <begin position="62"/>
        <end position="72"/>
    </location>
</feature>
<dbReference type="AlphaFoldDB" id="A0A8J2X1I7"/>
<name>A0A8J2X1I7_9STRA</name>
<organism evidence="2 3">
    <name type="scientific">Pelagomonas calceolata</name>
    <dbReference type="NCBI Taxonomy" id="35677"/>
    <lineage>
        <taxon>Eukaryota</taxon>
        <taxon>Sar</taxon>
        <taxon>Stramenopiles</taxon>
        <taxon>Ochrophyta</taxon>
        <taxon>Pelagophyceae</taxon>
        <taxon>Pelagomonadales</taxon>
        <taxon>Pelagomonadaceae</taxon>
        <taxon>Pelagomonas</taxon>
    </lineage>
</organism>
<accession>A0A8J2X1I7</accession>
<dbReference type="EMBL" id="CAKKNE010000005">
    <property type="protein sequence ID" value="CAH0376389.1"/>
    <property type="molecule type" value="Genomic_DNA"/>
</dbReference>
<keyword evidence="3" id="KW-1185">Reference proteome</keyword>
<feature type="region of interest" description="Disordered" evidence="1">
    <location>
        <begin position="59"/>
        <end position="83"/>
    </location>
</feature>
<sequence>MGLTLNPGSGTRRDMLAACASKASRRRGFQLEAPNSCGSKAAPARPRINLPKYHGVCGGRLPGRSGPPSDGLVLGAPLRLRGR</sequence>
<comment type="caution">
    <text evidence="2">The sequence shown here is derived from an EMBL/GenBank/DDBJ whole genome shotgun (WGS) entry which is preliminary data.</text>
</comment>
<evidence type="ECO:0000313" key="3">
    <source>
        <dbReference type="Proteomes" id="UP000789595"/>
    </source>
</evidence>
<protein>
    <submittedName>
        <fullName evidence="2">Uncharacterized protein</fullName>
    </submittedName>
</protein>
<evidence type="ECO:0000256" key="1">
    <source>
        <dbReference type="SAM" id="MobiDB-lite"/>
    </source>
</evidence>
<reference evidence="2" key="1">
    <citation type="submission" date="2021-11" db="EMBL/GenBank/DDBJ databases">
        <authorList>
            <consortium name="Genoscope - CEA"/>
            <person name="William W."/>
        </authorList>
    </citation>
    <scope>NUCLEOTIDE SEQUENCE</scope>
</reference>
<dbReference type="Proteomes" id="UP000789595">
    <property type="component" value="Unassembled WGS sequence"/>
</dbReference>